<keyword evidence="2" id="KW-0288">FMN</keyword>
<dbReference type="PANTHER" id="PTHR23026:SF90">
    <property type="entry name" value="IODOTYROSINE DEIODINASE 1"/>
    <property type="match status" value="1"/>
</dbReference>
<dbReference type="AlphaFoldDB" id="A0A163AJW0"/>
<dbReference type="OrthoDB" id="9804207at2"/>
<dbReference type="EMBL" id="LQRT01000013">
    <property type="protein sequence ID" value="KZS40593.1"/>
    <property type="molecule type" value="Genomic_DNA"/>
</dbReference>
<sequence>MIEHSQRLFDKNEQELLKEILMHRRDVRGNRFLSTPIPHTAIDTILEAAFSAPSVGFSQPWEFVLIKDQATKRAIKETFSEETAQAALLFEEEKQKEYIKLKLEGIIESPLNIAVFYKPKKGPVLGQTSMPNMGKYSVVCAIQNMWLMARSLNIGMGWVSILDPKKVKKVLNAPSENQLIGYLCFGYTDMFYNQPELELRKWDRKKMRQEVVVEEQYNPS</sequence>
<dbReference type="GO" id="GO:0016491">
    <property type="term" value="F:oxidoreductase activity"/>
    <property type="evidence" value="ECO:0007669"/>
    <property type="project" value="UniProtKB-KW"/>
</dbReference>
<keyword evidence="3" id="KW-0560">Oxidoreductase</keyword>
<dbReference type="InterPro" id="IPR050627">
    <property type="entry name" value="Nitroreductase/BluB"/>
</dbReference>
<proteinExistence type="predicted"/>
<evidence type="ECO:0000313" key="6">
    <source>
        <dbReference type="Proteomes" id="UP000076715"/>
    </source>
</evidence>
<dbReference type="Pfam" id="PF00881">
    <property type="entry name" value="Nitroreductase"/>
    <property type="match status" value="1"/>
</dbReference>
<organism evidence="5 6">
    <name type="scientific">Aquimarina aggregata</name>
    <dbReference type="NCBI Taxonomy" id="1642818"/>
    <lineage>
        <taxon>Bacteria</taxon>
        <taxon>Pseudomonadati</taxon>
        <taxon>Bacteroidota</taxon>
        <taxon>Flavobacteriia</taxon>
        <taxon>Flavobacteriales</taxon>
        <taxon>Flavobacteriaceae</taxon>
        <taxon>Aquimarina</taxon>
    </lineage>
</organism>
<evidence type="ECO:0000313" key="5">
    <source>
        <dbReference type="EMBL" id="KZS40593.1"/>
    </source>
</evidence>
<accession>A0A163AJW0</accession>
<feature type="domain" description="Nitroreductase" evidence="4">
    <location>
        <begin position="22"/>
        <end position="187"/>
    </location>
</feature>
<dbReference type="SUPFAM" id="SSF55469">
    <property type="entry name" value="FMN-dependent nitroreductase-like"/>
    <property type="match status" value="1"/>
</dbReference>
<evidence type="ECO:0000259" key="4">
    <source>
        <dbReference type="Pfam" id="PF00881"/>
    </source>
</evidence>
<dbReference type="Gene3D" id="3.40.109.10">
    <property type="entry name" value="NADH Oxidase"/>
    <property type="match status" value="1"/>
</dbReference>
<dbReference type="InterPro" id="IPR029479">
    <property type="entry name" value="Nitroreductase"/>
</dbReference>
<dbReference type="InterPro" id="IPR012825">
    <property type="entry name" value="BluB"/>
</dbReference>
<dbReference type="InterPro" id="IPR000415">
    <property type="entry name" value="Nitroreductase-like"/>
</dbReference>
<dbReference type="PANTHER" id="PTHR23026">
    <property type="entry name" value="NADPH NITROREDUCTASE"/>
    <property type="match status" value="1"/>
</dbReference>
<dbReference type="RefSeq" id="WP_066314243.1">
    <property type="nucleotide sequence ID" value="NZ_LQRT01000013.1"/>
</dbReference>
<evidence type="ECO:0000256" key="1">
    <source>
        <dbReference type="ARBA" id="ARBA00022630"/>
    </source>
</evidence>
<reference evidence="5" key="1">
    <citation type="submission" date="2016-01" db="EMBL/GenBank/DDBJ databases">
        <title>The draft genome sequence of Aquimarina sp. RZW4-3-2.</title>
        <authorList>
            <person name="Wang Y."/>
        </authorList>
    </citation>
    <scope>NUCLEOTIDE SEQUENCE [LARGE SCALE GENOMIC DNA]</scope>
    <source>
        <strain evidence="5">RZW4-3-2</strain>
    </source>
</reference>
<protein>
    <submittedName>
        <fullName evidence="5">5,6-dimethylbenzimidazole synthase</fullName>
    </submittedName>
</protein>
<comment type="caution">
    <text evidence="5">The sequence shown here is derived from an EMBL/GenBank/DDBJ whole genome shotgun (WGS) entry which is preliminary data.</text>
</comment>
<evidence type="ECO:0000256" key="2">
    <source>
        <dbReference type="ARBA" id="ARBA00022643"/>
    </source>
</evidence>
<dbReference type="NCBIfam" id="TIGR02476">
    <property type="entry name" value="BluB"/>
    <property type="match status" value="1"/>
</dbReference>
<dbReference type="STRING" id="1642818.AWE51_06500"/>
<name>A0A163AJW0_9FLAO</name>
<keyword evidence="1" id="KW-0285">Flavoprotein</keyword>
<evidence type="ECO:0000256" key="3">
    <source>
        <dbReference type="ARBA" id="ARBA00023002"/>
    </source>
</evidence>
<gene>
    <name evidence="5" type="ORF">AWE51_06500</name>
</gene>
<keyword evidence="6" id="KW-1185">Reference proteome</keyword>
<dbReference type="Proteomes" id="UP000076715">
    <property type="component" value="Unassembled WGS sequence"/>
</dbReference>